<dbReference type="PROSITE" id="PS50293">
    <property type="entry name" value="TPR_REGION"/>
    <property type="match status" value="2"/>
</dbReference>
<dbReference type="Pfam" id="PF13424">
    <property type="entry name" value="TPR_12"/>
    <property type="match status" value="1"/>
</dbReference>
<keyword evidence="5" id="KW-1185">Reference proteome</keyword>
<dbReference type="RefSeq" id="WP_206845923.1">
    <property type="nucleotide sequence ID" value="NZ_CP065956.1"/>
</dbReference>
<name>A0ABX7PU03_9BACT</name>
<dbReference type="InterPro" id="IPR011990">
    <property type="entry name" value="TPR-like_helical_dom_sf"/>
</dbReference>
<dbReference type="InterPro" id="IPR013105">
    <property type="entry name" value="TPR_2"/>
</dbReference>
<reference evidence="4 5" key="1">
    <citation type="submission" date="2020-12" db="EMBL/GenBank/DDBJ databases">
        <authorList>
            <person name="Awala S.I."/>
            <person name="Gwak J.-H."/>
            <person name="Kim S.-J."/>
            <person name="Rhee S.-K."/>
        </authorList>
    </citation>
    <scope>NUCLEOTIDE SEQUENCE [LARGE SCALE GENOMIC DNA]</scope>
    <source>
        <strain evidence="4 5">IT5</strain>
    </source>
</reference>
<feature type="repeat" description="TPR" evidence="3">
    <location>
        <begin position="143"/>
        <end position="176"/>
    </location>
</feature>
<dbReference type="Pfam" id="PF07719">
    <property type="entry name" value="TPR_2"/>
    <property type="match status" value="1"/>
</dbReference>
<protein>
    <submittedName>
        <fullName evidence="4">Tetratricopeptide repeat protein</fullName>
    </submittedName>
</protein>
<dbReference type="InterPro" id="IPR019734">
    <property type="entry name" value="TPR_rpt"/>
</dbReference>
<proteinExistence type="predicted"/>
<feature type="repeat" description="TPR" evidence="3">
    <location>
        <begin position="211"/>
        <end position="244"/>
    </location>
</feature>
<evidence type="ECO:0000256" key="3">
    <source>
        <dbReference type="PROSITE-ProRule" id="PRU00339"/>
    </source>
</evidence>
<dbReference type="Pfam" id="PF00515">
    <property type="entry name" value="TPR_1"/>
    <property type="match status" value="1"/>
</dbReference>
<dbReference type="Proteomes" id="UP000663088">
    <property type="component" value="Chromosome"/>
</dbReference>
<dbReference type="SUPFAM" id="SSF48452">
    <property type="entry name" value="TPR-like"/>
    <property type="match status" value="1"/>
</dbReference>
<feature type="repeat" description="TPR" evidence="3">
    <location>
        <begin position="109"/>
        <end position="142"/>
    </location>
</feature>
<evidence type="ECO:0000256" key="2">
    <source>
        <dbReference type="ARBA" id="ARBA00022803"/>
    </source>
</evidence>
<evidence type="ECO:0000256" key="1">
    <source>
        <dbReference type="ARBA" id="ARBA00022737"/>
    </source>
</evidence>
<keyword evidence="1" id="KW-0677">Repeat</keyword>
<dbReference type="PROSITE" id="PS50005">
    <property type="entry name" value="TPR"/>
    <property type="match status" value="4"/>
</dbReference>
<evidence type="ECO:0000313" key="5">
    <source>
        <dbReference type="Proteomes" id="UP000663088"/>
    </source>
</evidence>
<keyword evidence="2 3" id="KW-0802">TPR repeat</keyword>
<evidence type="ECO:0000313" key="4">
    <source>
        <dbReference type="EMBL" id="QSR86464.1"/>
    </source>
</evidence>
<dbReference type="InterPro" id="IPR044244">
    <property type="entry name" value="TTC27/Emw1"/>
</dbReference>
<dbReference type="PANTHER" id="PTHR16193">
    <property type="entry name" value="TETRATRICOPEPTIDE REPEAT PROTEIN 27"/>
    <property type="match status" value="1"/>
</dbReference>
<gene>
    <name evidence="4" type="ORF">EM20IM_08190</name>
</gene>
<dbReference type="EMBL" id="CP065956">
    <property type="protein sequence ID" value="QSR86464.1"/>
    <property type="molecule type" value="Genomic_DNA"/>
</dbReference>
<dbReference type="Gene3D" id="1.25.40.10">
    <property type="entry name" value="Tetratricopeptide repeat domain"/>
    <property type="match status" value="3"/>
</dbReference>
<feature type="repeat" description="TPR" evidence="3">
    <location>
        <begin position="177"/>
        <end position="210"/>
    </location>
</feature>
<dbReference type="SMART" id="SM00028">
    <property type="entry name" value="TPR"/>
    <property type="match status" value="4"/>
</dbReference>
<sequence>MVKRSASALTFIVKLILFFILSNGIIKAASQNGSQGKLPFKTIEKERFSLPASINPSPLRKSELSLIAAPIEEQERSFFDQALRLEKNKDWKGLIGLSKNWSRKFPQEAAPHFFLGLAYESLGRYRKATGEYKKALRLKEDFPKAWCNLGSCYVYLKRYSKAIEAFKRAIEEHPSFARAWSNLGGCYIVLKDYKSAINALKKAISLRPDLAEAWCNLGSAYGEIKEYKKAIDSLQRATKIKADYLEAWYNLSRLYGLLHNLEKKTEAEGKIQEIIATRLSLRATSPKR</sequence>
<organism evidence="4 5">
    <name type="scientific">Candidatus Methylacidiphilum infernorum</name>
    <dbReference type="NCBI Taxonomy" id="511746"/>
    <lineage>
        <taxon>Bacteria</taxon>
        <taxon>Pseudomonadati</taxon>
        <taxon>Verrucomicrobiota</taxon>
        <taxon>Methylacidiphilae</taxon>
        <taxon>Methylacidiphilales</taxon>
        <taxon>Methylacidiphilaceae</taxon>
        <taxon>Methylacidiphilum (ex Ratnadevi et al. 2023)</taxon>
    </lineage>
</organism>
<accession>A0ABX7PU03</accession>
<dbReference type="PANTHER" id="PTHR16193:SF0">
    <property type="entry name" value="TETRATRICOPEPTIDE REPEAT PROTEIN 27"/>
    <property type="match status" value="1"/>
</dbReference>